<dbReference type="InterPro" id="IPR022310">
    <property type="entry name" value="NAD/GMP_synthase"/>
</dbReference>
<dbReference type="FunFam" id="3.40.50.880:FF:000001">
    <property type="entry name" value="GMP synthase [glutamine-hydrolyzing]"/>
    <property type="match status" value="1"/>
</dbReference>
<dbReference type="PROSITE" id="PS51553">
    <property type="entry name" value="GMPS_ATP_PPASE"/>
    <property type="match status" value="1"/>
</dbReference>
<keyword evidence="8 10" id="KW-0067">ATP-binding</keyword>
<proteinExistence type="predicted"/>
<dbReference type="GO" id="GO:0003921">
    <property type="term" value="F:GMP synthase activity"/>
    <property type="evidence" value="ECO:0007669"/>
    <property type="project" value="InterPro"/>
</dbReference>
<dbReference type="UniPathway" id="UPA00189">
    <property type="reaction ID" value="UER00296"/>
</dbReference>
<dbReference type="Pfam" id="PF00958">
    <property type="entry name" value="GMP_synt_C"/>
    <property type="match status" value="1"/>
</dbReference>
<evidence type="ECO:0000256" key="3">
    <source>
        <dbReference type="ARBA" id="ARBA00012746"/>
    </source>
</evidence>
<evidence type="ECO:0000256" key="6">
    <source>
        <dbReference type="ARBA" id="ARBA00022749"/>
    </source>
</evidence>
<protein>
    <recommendedName>
        <fullName evidence="3">GMP synthase (glutamine-hydrolyzing)</fullName>
        <ecNumber evidence="3">6.3.5.2</ecNumber>
    </recommendedName>
</protein>
<keyword evidence="6 10" id="KW-0332">GMP biosynthesis</keyword>
<name>A0A2M7H365_9BACT</name>
<dbReference type="Gene3D" id="3.40.50.620">
    <property type="entry name" value="HUPs"/>
    <property type="match status" value="1"/>
</dbReference>
<dbReference type="SUPFAM" id="SSF52402">
    <property type="entry name" value="Adenine nucleotide alpha hydrolases-like"/>
    <property type="match status" value="1"/>
</dbReference>
<dbReference type="Gene3D" id="3.30.300.10">
    <property type="match status" value="2"/>
</dbReference>
<accession>A0A2M7H365</accession>
<dbReference type="InterPro" id="IPR017926">
    <property type="entry name" value="GATASE"/>
</dbReference>
<evidence type="ECO:0000256" key="1">
    <source>
        <dbReference type="ARBA" id="ARBA00002332"/>
    </source>
</evidence>
<evidence type="ECO:0000256" key="8">
    <source>
        <dbReference type="ARBA" id="ARBA00022840"/>
    </source>
</evidence>
<dbReference type="EMBL" id="PFGC01000042">
    <property type="protein sequence ID" value="PIW36678.1"/>
    <property type="molecule type" value="Genomic_DNA"/>
</dbReference>
<comment type="function">
    <text evidence="1">Catalyzes the synthesis of GMP from XMP.</text>
</comment>
<dbReference type="GO" id="GO:0005524">
    <property type="term" value="F:ATP binding"/>
    <property type="evidence" value="ECO:0007669"/>
    <property type="project" value="UniProtKB-UniRule"/>
</dbReference>
<dbReference type="Pfam" id="PF02540">
    <property type="entry name" value="NAD_synthase"/>
    <property type="match status" value="1"/>
</dbReference>
<comment type="pathway">
    <text evidence="2">Purine metabolism; GMP biosynthesis; GMP from XMP (L-Gln route): step 1/1.</text>
</comment>
<dbReference type="InterPro" id="IPR025777">
    <property type="entry name" value="GMPS_ATP_PPase_dom"/>
</dbReference>
<dbReference type="InterPro" id="IPR004739">
    <property type="entry name" value="GMP_synth_GATase"/>
</dbReference>
<evidence type="ECO:0000256" key="5">
    <source>
        <dbReference type="ARBA" id="ARBA00022741"/>
    </source>
</evidence>
<evidence type="ECO:0000256" key="2">
    <source>
        <dbReference type="ARBA" id="ARBA00005153"/>
    </source>
</evidence>
<dbReference type="CDD" id="cd01997">
    <property type="entry name" value="GMP_synthase_C"/>
    <property type="match status" value="1"/>
</dbReference>
<evidence type="ECO:0000313" key="12">
    <source>
        <dbReference type="EMBL" id="PIW36678.1"/>
    </source>
</evidence>
<keyword evidence="4" id="KW-0436">Ligase</keyword>
<dbReference type="Pfam" id="PF00117">
    <property type="entry name" value="GATase"/>
    <property type="match status" value="1"/>
</dbReference>
<keyword evidence="5 10" id="KW-0547">Nucleotide-binding</keyword>
<gene>
    <name evidence="12" type="ORF">COW24_03900</name>
</gene>
<evidence type="ECO:0000313" key="13">
    <source>
        <dbReference type="Proteomes" id="UP000230292"/>
    </source>
</evidence>
<dbReference type="PANTHER" id="PTHR11922">
    <property type="entry name" value="GMP SYNTHASE-RELATED"/>
    <property type="match status" value="1"/>
</dbReference>
<dbReference type="EC" id="6.3.5.2" evidence="3"/>
<keyword evidence="7 10" id="KW-0658">Purine biosynthesis</keyword>
<evidence type="ECO:0000256" key="4">
    <source>
        <dbReference type="ARBA" id="ARBA00022598"/>
    </source>
</evidence>
<dbReference type="AlphaFoldDB" id="A0A2M7H365"/>
<sequence>MIGPHIAILDFGSQYMHLIARRVRQLGVRSVIYPTDVNAHDLHDAVGIILSGGPQSVNAQKLPYDPGIFDLPVPILGLCYGHQLMTHHYGGRVQEAHQSEYGEAIVHILDKGSLFSGLNDDEQVWMSHWDSVEEVPEGFRIIGNTDTAKVSAMANDELKRYGLQFHVEVQHTPNGMQMLKNFVLDICQATPNWSMEEYIAELKDELKKDVGNRKVFLFVSGGVDSSVAFAMLEEVFGRDRVYGLHVDNGFMRKGESMLVKEALAKAGFDNLQVVDASESFLKEVAKMVEPEDKRNAIGKHFLTVQKEVFAELGFNEHEWVLGQGTIYPDTIESGGTDASDTIKTHHNRIPEIVEMINKGLVVEPLSQLYKDEVRALGRELGLPDELVNRWPFPGPGLSIRCLCSDGSPEPADNESQVNEQIIELLEGTDLQGAVLPIRSVGVQGDQRSYQHPAILWGGADLAWEQLNNISTTLTNAIGDVNRVVLQVAGPVDPSHPKVVKGYLTEDRLDLLREVDAVVDAVVRERGVYDSIWQFPVILVPLSYNGGESIVLRPIESEEAMTVNFYPIDRSILTEIADKVMAINGVDAVFFDVTNKPPATIEWE</sequence>
<dbReference type="InterPro" id="IPR001674">
    <property type="entry name" value="GMP_synth_C"/>
</dbReference>
<dbReference type="SUPFAM" id="SSF54810">
    <property type="entry name" value="GMP synthetase C-terminal dimerisation domain"/>
    <property type="match status" value="2"/>
</dbReference>
<dbReference type="Gene3D" id="3.40.50.880">
    <property type="match status" value="1"/>
</dbReference>
<comment type="caution">
    <text evidence="12">The sequence shown here is derived from an EMBL/GenBank/DDBJ whole genome shotgun (WGS) entry which is preliminary data.</text>
</comment>
<evidence type="ECO:0000259" key="11">
    <source>
        <dbReference type="PROSITE" id="PS51553"/>
    </source>
</evidence>
<dbReference type="GO" id="GO:0005829">
    <property type="term" value="C:cytosol"/>
    <property type="evidence" value="ECO:0007669"/>
    <property type="project" value="TreeGrafter"/>
</dbReference>
<dbReference type="InterPro" id="IPR014729">
    <property type="entry name" value="Rossmann-like_a/b/a_fold"/>
</dbReference>
<feature type="binding site" evidence="10">
    <location>
        <begin position="220"/>
        <end position="226"/>
    </location>
    <ligand>
        <name>ATP</name>
        <dbReference type="ChEBI" id="CHEBI:30616"/>
    </ligand>
</feature>
<dbReference type="PROSITE" id="PS51273">
    <property type="entry name" value="GATASE_TYPE_1"/>
    <property type="match status" value="1"/>
</dbReference>
<organism evidence="12 13">
    <name type="scientific">Candidatus Kerfeldbacteria bacterium CG15_BIG_FIL_POST_REV_8_21_14_020_45_12</name>
    <dbReference type="NCBI Taxonomy" id="2014247"/>
    <lineage>
        <taxon>Bacteria</taxon>
        <taxon>Candidatus Kerfeldiibacteriota</taxon>
    </lineage>
</organism>
<keyword evidence="9" id="KW-0315">Glutamine amidotransferase</keyword>
<dbReference type="CDD" id="cd01742">
    <property type="entry name" value="GATase1_GMP_Synthase"/>
    <property type="match status" value="1"/>
</dbReference>
<dbReference type="SUPFAM" id="SSF52317">
    <property type="entry name" value="Class I glutamine amidotransferase-like"/>
    <property type="match status" value="1"/>
</dbReference>
<dbReference type="Proteomes" id="UP000230292">
    <property type="component" value="Unassembled WGS sequence"/>
</dbReference>
<dbReference type="NCBIfam" id="NF000848">
    <property type="entry name" value="PRK00074.1"/>
    <property type="match status" value="1"/>
</dbReference>
<dbReference type="NCBIfam" id="TIGR00888">
    <property type="entry name" value="guaA_Nterm"/>
    <property type="match status" value="1"/>
</dbReference>
<dbReference type="PRINTS" id="PR00096">
    <property type="entry name" value="GATASE"/>
</dbReference>
<evidence type="ECO:0000256" key="9">
    <source>
        <dbReference type="ARBA" id="ARBA00022962"/>
    </source>
</evidence>
<dbReference type="PANTHER" id="PTHR11922:SF2">
    <property type="entry name" value="GMP SYNTHASE [GLUTAMINE-HYDROLYZING]"/>
    <property type="match status" value="1"/>
</dbReference>
<evidence type="ECO:0000256" key="10">
    <source>
        <dbReference type="PROSITE-ProRule" id="PRU00886"/>
    </source>
</evidence>
<feature type="domain" description="GMPS ATP-PPase" evidence="11">
    <location>
        <begin position="193"/>
        <end position="389"/>
    </location>
</feature>
<reference evidence="12 13" key="1">
    <citation type="submission" date="2017-09" db="EMBL/GenBank/DDBJ databases">
        <title>Depth-based differentiation of microbial function through sediment-hosted aquifers and enrichment of novel symbionts in the deep terrestrial subsurface.</title>
        <authorList>
            <person name="Probst A.J."/>
            <person name="Ladd B."/>
            <person name="Jarett J.K."/>
            <person name="Geller-Mcgrath D.E."/>
            <person name="Sieber C.M."/>
            <person name="Emerson J.B."/>
            <person name="Anantharaman K."/>
            <person name="Thomas B.C."/>
            <person name="Malmstrom R."/>
            <person name="Stieglmeier M."/>
            <person name="Klingl A."/>
            <person name="Woyke T."/>
            <person name="Ryan C.M."/>
            <person name="Banfield J.F."/>
        </authorList>
    </citation>
    <scope>NUCLEOTIDE SEQUENCE [LARGE SCALE GENOMIC DNA]</scope>
    <source>
        <strain evidence="12">CG15_BIG_FIL_POST_REV_8_21_14_020_45_12</strain>
    </source>
</reference>
<dbReference type="InterPro" id="IPR029062">
    <property type="entry name" value="Class_I_gatase-like"/>
</dbReference>
<evidence type="ECO:0000256" key="7">
    <source>
        <dbReference type="ARBA" id="ARBA00022755"/>
    </source>
</evidence>